<protein>
    <submittedName>
        <fullName evidence="1">Uncharacterized protein</fullName>
    </submittedName>
</protein>
<evidence type="ECO:0000313" key="1">
    <source>
        <dbReference type="EMBL" id="PCE41692.1"/>
    </source>
</evidence>
<dbReference type="OrthoDB" id="7597281at2"/>
<keyword evidence="2" id="KW-1185">Reference proteome</keyword>
<dbReference type="KEGG" id="rdi:CMV14_09420"/>
<evidence type="ECO:0000313" key="2">
    <source>
        <dbReference type="Proteomes" id="UP000218934"/>
    </source>
</evidence>
<organism evidence="1 2">
    <name type="scientific">Rhizorhabdus dicambivorans</name>
    <dbReference type="NCBI Taxonomy" id="1850238"/>
    <lineage>
        <taxon>Bacteria</taxon>
        <taxon>Pseudomonadati</taxon>
        <taxon>Pseudomonadota</taxon>
        <taxon>Alphaproteobacteria</taxon>
        <taxon>Sphingomonadales</taxon>
        <taxon>Sphingomonadaceae</taxon>
        <taxon>Rhizorhabdus</taxon>
    </lineage>
</organism>
<name>A0A2A4FVJ4_9SPHN</name>
<reference evidence="1 2" key="1">
    <citation type="submission" date="2017-09" db="EMBL/GenBank/DDBJ databases">
        <title>The Catabolism of 3,6-Dichlorosalicylic acid is Initiated by the Cytochrome P450 Monooxygenase DsmABC in Rhizorhabdus dicambivorans Ndbn-20.</title>
        <authorList>
            <person name="Na L."/>
        </authorList>
    </citation>
    <scope>NUCLEOTIDE SEQUENCE [LARGE SCALE GENOMIC DNA]</scope>
    <source>
        <strain evidence="1 2">Ndbn-20m</strain>
    </source>
</reference>
<comment type="caution">
    <text evidence="1">The sequence shown here is derived from an EMBL/GenBank/DDBJ whole genome shotgun (WGS) entry which is preliminary data.</text>
</comment>
<proteinExistence type="predicted"/>
<dbReference type="EMBL" id="NWUF01000013">
    <property type="protein sequence ID" value="PCE41692.1"/>
    <property type="molecule type" value="Genomic_DNA"/>
</dbReference>
<gene>
    <name evidence="1" type="ORF">COO09_14345</name>
</gene>
<dbReference type="Proteomes" id="UP000218934">
    <property type="component" value="Unassembled WGS sequence"/>
</dbReference>
<accession>A0A2A4FVJ4</accession>
<dbReference type="RefSeq" id="WP_066964499.1">
    <property type="nucleotide sequence ID" value="NZ_CP023449.1"/>
</dbReference>
<sequence>MNQGFEHQGIGRYIIDIDGCLRATNSMLVKAEEIIALHGRLAHDAQLVREINGETVPVSRRERIVLSEDSVSFFRSCARPRLFRACPSPRFERLAA</sequence>
<dbReference type="AlphaFoldDB" id="A0A2A4FVJ4"/>